<dbReference type="SUPFAM" id="SSF53822">
    <property type="entry name" value="Periplasmic binding protein-like I"/>
    <property type="match status" value="1"/>
</dbReference>
<dbReference type="AlphaFoldDB" id="A0AAU7V7E1"/>
<dbReference type="InterPro" id="IPR000843">
    <property type="entry name" value="HTH_LacI"/>
</dbReference>
<dbReference type="InterPro" id="IPR001761">
    <property type="entry name" value="Peripla_BP/Lac1_sug-bd_dom"/>
</dbReference>
<dbReference type="KEGG" id="sapp:SAC06_09780"/>
<dbReference type="PANTHER" id="PTHR30146">
    <property type="entry name" value="LACI-RELATED TRANSCRIPTIONAL REPRESSOR"/>
    <property type="match status" value="1"/>
</dbReference>
<keyword evidence="2 5" id="KW-0238">DNA-binding</keyword>
<dbReference type="PROSITE" id="PS50932">
    <property type="entry name" value="HTH_LACI_2"/>
    <property type="match status" value="1"/>
</dbReference>
<dbReference type="InterPro" id="IPR028082">
    <property type="entry name" value="Peripla_BP_I"/>
</dbReference>
<dbReference type="RefSeq" id="WP_350258114.1">
    <property type="nucleotide sequence ID" value="NZ_CP138335.1"/>
</dbReference>
<dbReference type="SMART" id="SM00354">
    <property type="entry name" value="HTH_LACI"/>
    <property type="match status" value="1"/>
</dbReference>
<dbReference type="CDD" id="cd06267">
    <property type="entry name" value="PBP1_LacI_sugar_binding-like"/>
    <property type="match status" value="1"/>
</dbReference>
<keyword evidence="3" id="KW-0804">Transcription</keyword>
<evidence type="ECO:0000313" key="5">
    <source>
        <dbReference type="EMBL" id="XBW07914.1"/>
    </source>
</evidence>
<reference evidence="5" key="1">
    <citation type="submission" date="2023-11" db="EMBL/GenBank/DDBJ databases">
        <title>Scrofimicrobium hongkongense sp. nov., isolated from a patient with peritonitis.</title>
        <authorList>
            <person name="Lao H.Y."/>
            <person name="Wong A.Y.P."/>
            <person name="Ng T.L."/>
            <person name="Wong R.Y.L."/>
            <person name="Yau M.C.Y."/>
            <person name="Lam J.Y.W."/>
            <person name="Siu G.K.H."/>
        </authorList>
    </citation>
    <scope>NUCLEOTIDE SEQUENCE</scope>
    <source>
        <strain evidence="5">R131</strain>
    </source>
</reference>
<dbReference type="Gene3D" id="3.40.50.2300">
    <property type="match status" value="2"/>
</dbReference>
<dbReference type="Gene3D" id="1.10.260.40">
    <property type="entry name" value="lambda repressor-like DNA-binding domains"/>
    <property type="match status" value="1"/>
</dbReference>
<gene>
    <name evidence="5" type="ORF">SAC06_09780</name>
</gene>
<protein>
    <submittedName>
        <fullName evidence="5">LacI family DNA-binding transcriptional regulator</fullName>
    </submittedName>
</protein>
<dbReference type="Pfam" id="PF00532">
    <property type="entry name" value="Peripla_BP_1"/>
    <property type="match status" value="1"/>
</dbReference>
<dbReference type="CDD" id="cd01392">
    <property type="entry name" value="HTH_LacI"/>
    <property type="match status" value="1"/>
</dbReference>
<name>A0AAU7V7E1_9ACTO</name>
<dbReference type="GO" id="GO:0000976">
    <property type="term" value="F:transcription cis-regulatory region binding"/>
    <property type="evidence" value="ECO:0007669"/>
    <property type="project" value="TreeGrafter"/>
</dbReference>
<dbReference type="GO" id="GO:0003700">
    <property type="term" value="F:DNA-binding transcription factor activity"/>
    <property type="evidence" value="ECO:0007669"/>
    <property type="project" value="TreeGrafter"/>
</dbReference>
<organism evidence="5">
    <name type="scientific">Scrofimicrobium appendicitidis</name>
    <dbReference type="NCBI Taxonomy" id="3079930"/>
    <lineage>
        <taxon>Bacteria</taxon>
        <taxon>Bacillati</taxon>
        <taxon>Actinomycetota</taxon>
        <taxon>Actinomycetes</taxon>
        <taxon>Actinomycetales</taxon>
        <taxon>Actinomycetaceae</taxon>
        <taxon>Scrofimicrobium</taxon>
    </lineage>
</organism>
<proteinExistence type="predicted"/>
<evidence type="ECO:0000256" key="1">
    <source>
        <dbReference type="ARBA" id="ARBA00023015"/>
    </source>
</evidence>
<dbReference type="PANTHER" id="PTHR30146:SF109">
    <property type="entry name" value="HTH-TYPE TRANSCRIPTIONAL REGULATOR GALS"/>
    <property type="match status" value="1"/>
</dbReference>
<evidence type="ECO:0000256" key="2">
    <source>
        <dbReference type="ARBA" id="ARBA00023125"/>
    </source>
</evidence>
<keyword evidence="1" id="KW-0805">Transcription regulation</keyword>
<dbReference type="SUPFAM" id="SSF47413">
    <property type="entry name" value="lambda repressor-like DNA-binding domains"/>
    <property type="match status" value="1"/>
</dbReference>
<evidence type="ECO:0000256" key="3">
    <source>
        <dbReference type="ARBA" id="ARBA00023163"/>
    </source>
</evidence>
<dbReference type="InterPro" id="IPR010982">
    <property type="entry name" value="Lambda_DNA-bd_dom_sf"/>
</dbReference>
<dbReference type="EMBL" id="CP138335">
    <property type="protein sequence ID" value="XBW07914.1"/>
    <property type="molecule type" value="Genomic_DNA"/>
</dbReference>
<feature type="domain" description="HTH lacI-type" evidence="4">
    <location>
        <begin position="1"/>
        <end position="50"/>
    </location>
</feature>
<accession>A0AAU7V7E1</accession>
<dbReference type="Pfam" id="PF00356">
    <property type="entry name" value="LacI"/>
    <property type="match status" value="1"/>
</dbReference>
<sequence length="329" mass="35098">MAAKVGVSPKTVSNVVNSQGWVSEPVREAVLAAIDELGYRPNLAARQLRSGNSGMIALVLPSLREPYFAEFASSFVAAAQKRNLTVLVSQSNGERAREIEAVEGHGLPGLDGIVLSPLELEAQDLRRRKSPAPLVLIGEYGEALHGQGVPHVGIDNVQAALDATKHLLAQGRKRIAVVGYQEDQSQATSRLRFEGYRAALEEAGLQLDPALVGKVQRFNRAEASQAVRELLDRGAGFDGLFCFSDSMAFGAIHTLSAAGISVPDQVRVIGFDNIEEGQFSYPAFDTIDPCADFASEQILDLLAAGGAPAAHVSVPHRIVVRSKPSQTTP</sequence>
<evidence type="ECO:0000259" key="4">
    <source>
        <dbReference type="PROSITE" id="PS50932"/>
    </source>
</evidence>